<keyword evidence="7 11" id="KW-0573">Peptidoglycan synthesis</keyword>
<dbReference type="Gene3D" id="3.40.710.10">
    <property type="entry name" value="DD-peptidase/beta-lactamase superfamily"/>
    <property type="match status" value="1"/>
</dbReference>
<dbReference type="GO" id="GO:0071555">
    <property type="term" value="P:cell wall organization"/>
    <property type="evidence" value="ECO:0007669"/>
    <property type="project" value="UniProtKB-UniRule"/>
</dbReference>
<dbReference type="PRINTS" id="PR00725">
    <property type="entry name" value="DADACBPTASE1"/>
</dbReference>
<feature type="active site" evidence="9">
    <location>
        <position position="306"/>
    </location>
</feature>
<dbReference type="STRING" id="1802279.A3B34_01435"/>
<dbReference type="InterPro" id="IPR005490">
    <property type="entry name" value="LD_TPept_cat_dom"/>
</dbReference>
<dbReference type="CDD" id="cd16913">
    <property type="entry name" value="YkuD_like"/>
    <property type="match status" value="1"/>
</dbReference>
<dbReference type="PANTHER" id="PTHR21581:SF6">
    <property type="entry name" value="TRAFFICKING PROTEIN PARTICLE COMPLEX SUBUNIT 12"/>
    <property type="match status" value="1"/>
</dbReference>
<evidence type="ECO:0000256" key="6">
    <source>
        <dbReference type="ARBA" id="ARBA00022960"/>
    </source>
</evidence>
<dbReference type="InterPro" id="IPR012338">
    <property type="entry name" value="Beta-lactam/transpept-like"/>
</dbReference>
<evidence type="ECO:0000256" key="3">
    <source>
        <dbReference type="ARBA" id="ARBA00022679"/>
    </source>
</evidence>
<evidence type="ECO:0000259" key="13">
    <source>
        <dbReference type="PROSITE" id="PS52029"/>
    </source>
</evidence>
<comment type="similarity">
    <text evidence="2 12">Belongs to the peptidase S11 family.</text>
</comment>
<dbReference type="Proteomes" id="UP000176510">
    <property type="component" value="Unassembled WGS sequence"/>
</dbReference>
<dbReference type="EMBL" id="MHQR01000037">
    <property type="protein sequence ID" value="OHA06556.1"/>
    <property type="molecule type" value="Genomic_DNA"/>
</dbReference>
<evidence type="ECO:0000313" key="14">
    <source>
        <dbReference type="EMBL" id="OHA06556.1"/>
    </source>
</evidence>
<feature type="binding site" evidence="10">
    <location>
        <position position="408"/>
    </location>
    <ligand>
        <name>substrate</name>
    </ligand>
</feature>
<keyword evidence="3" id="KW-0808">Transferase</keyword>
<name>A0A1G2L4D3_9BACT</name>
<gene>
    <name evidence="14" type="ORF">A3B34_01435</name>
</gene>
<dbReference type="InterPro" id="IPR001967">
    <property type="entry name" value="Peptidase_S11_N"/>
</dbReference>
<keyword evidence="8 11" id="KW-0961">Cell wall biogenesis/degradation</keyword>
<evidence type="ECO:0000256" key="4">
    <source>
        <dbReference type="ARBA" id="ARBA00022729"/>
    </source>
</evidence>
<dbReference type="Pfam" id="PF00768">
    <property type="entry name" value="Peptidase_S11"/>
    <property type="match status" value="1"/>
</dbReference>
<keyword evidence="5" id="KW-0378">Hydrolase</keyword>
<protein>
    <recommendedName>
        <fullName evidence="13">L,D-TPase catalytic domain-containing protein</fullName>
    </recommendedName>
</protein>
<keyword evidence="6 11" id="KW-0133">Cell shape</keyword>
<feature type="domain" description="L,D-TPase catalytic" evidence="13">
    <location>
        <begin position="91"/>
        <end position="197"/>
    </location>
</feature>
<dbReference type="Pfam" id="PF03734">
    <property type="entry name" value="YkuD"/>
    <property type="match status" value="1"/>
</dbReference>
<proteinExistence type="inferred from homology"/>
<dbReference type="SUPFAM" id="SSF56601">
    <property type="entry name" value="beta-lactamase/transpeptidase-like"/>
    <property type="match status" value="1"/>
</dbReference>
<feature type="active site" description="Acyl-ester intermediate" evidence="9">
    <location>
        <position position="251"/>
    </location>
</feature>
<comment type="caution">
    <text evidence="14">The sequence shown here is derived from an EMBL/GenBank/DDBJ whole genome shotgun (WGS) entry which is preliminary data.</text>
</comment>
<dbReference type="Gene3D" id="2.40.440.10">
    <property type="entry name" value="L,D-transpeptidase catalytic domain-like"/>
    <property type="match status" value="1"/>
</dbReference>
<sequence length="487" mass="53677">MFSIEIDKKGLLYAFELCAVAGVIAASAHFAAREIVAWSTPAVPEGISFSEPAFTADENSFYVDPPTGNPIFLGDEEIKKKREALVWEERDFFFVDLDRRAIMRFDKGAAQQEFPILASAGIERFFEVPQGLYTVQGKAERHFSQIGRQYFPWAMYLYGNYLIHAHSLGKSGGIQVATSHARDLYAHAIEGMPVLVSRQDSPADITFAYVRKNNLPHRVPEVTAAAALAADLETGEILFEKNKNDIYPTASLTKLMTAVVAMEEIDPKRLLTVTDAAVRTYGDSGGLVRGETFRSADLLRGLILPSSNDAATVYAEALPDFLDLLNAKALEIGLTKTSFEDASGLSGKNVTSAENLFKLLRYISERHPDLLALSRESAATQSSANKKKQHVWSNINWPRGDTRYIGGKAGFTDDSLQTMAGVWSVRVSEYGGRKMAITLLGSRSRVQDIRAVITYLEQGFIYGFAFDAAKNKAKSADTQARIQDAVR</sequence>
<comment type="caution">
    <text evidence="11">Lacks conserved residue(s) required for the propagation of feature annotation.</text>
</comment>
<evidence type="ECO:0000256" key="2">
    <source>
        <dbReference type="ARBA" id="ARBA00007164"/>
    </source>
</evidence>
<reference evidence="14 15" key="1">
    <citation type="journal article" date="2016" name="Nat. Commun.">
        <title>Thousands of microbial genomes shed light on interconnected biogeochemical processes in an aquifer system.</title>
        <authorList>
            <person name="Anantharaman K."/>
            <person name="Brown C.T."/>
            <person name="Hug L.A."/>
            <person name="Sharon I."/>
            <person name="Castelle C.J."/>
            <person name="Probst A.J."/>
            <person name="Thomas B.C."/>
            <person name="Singh A."/>
            <person name="Wilkins M.J."/>
            <person name="Karaoz U."/>
            <person name="Brodie E.L."/>
            <person name="Williams K.H."/>
            <person name="Hubbard S.S."/>
            <person name="Banfield J.F."/>
        </authorList>
    </citation>
    <scope>NUCLEOTIDE SEQUENCE [LARGE SCALE GENOMIC DNA]</scope>
</reference>
<dbReference type="SUPFAM" id="SSF141523">
    <property type="entry name" value="L,D-transpeptidase catalytic domain-like"/>
    <property type="match status" value="1"/>
</dbReference>
<evidence type="ECO:0000256" key="5">
    <source>
        <dbReference type="ARBA" id="ARBA00022801"/>
    </source>
</evidence>
<dbReference type="GO" id="GO:0008360">
    <property type="term" value="P:regulation of cell shape"/>
    <property type="evidence" value="ECO:0007669"/>
    <property type="project" value="UniProtKB-UniRule"/>
</dbReference>
<dbReference type="PROSITE" id="PS52029">
    <property type="entry name" value="LD_TPASE"/>
    <property type="match status" value="1"/>
</dbReference>
<dbReference type="InterPro" id="IPR018044">
    <property type="entry name" value="Peptidase_S11"/>
</dbReference>
<evidence type="ECO:0000256" key="10">
    <source>
        <dbReference type="PIRSR" id="PIRSR618044-2"/>
    </source>
</evidence>
<dbReference type="GO" id="GO:0006508">
    <property type="term" value="P:proteolysis"/>
    <property type="evidence" value="ECO:0007669"/>
    <property type="project" value="InterPro"/>
</dbReference>
<comment type="pathway">
    <text evidence="1 11">Cell wall biogenesis; peptidoglycan biosynthesis.</text>
</comment>
<evidence type="ECO:0000313" key="15">
    <source>
        <dbReference type="Proteomes" id="UP000176510"/>
    </source>
</evidence>
<evidence type="ECO:0000256" key="11">
    <source>
        <dbReference type="PROSITE-ProRule" id="PRU01373"/>
    </source>
</evidence>
<feature type="active site" description="Proton acceptor" evidence="9">
    <location>
        <position position="254"/>
    </location>
</feature>
<dbReference type="AlphaFoldDB" id="A0A1G2L4D3"/>
<organism evidence="14 15">
    <name type="scientific">Candidatus Sungbacteria bacterium RIFCSPLOWO2_01_FULL_54_21</name>
    <dbReference type="NCBI Taxonomy" id="1802279"/>
    <lineage>
        <taxon>Bacteria</taxon>
        <taxon>Candidatus Sungiibacteriota</taxon>
    </lineage>
</organism>
<accession>A0A1G2L4D3</accession>
<dbReference type="GO" id="GO:0016740">
    <property type="term" value="F:transferase activity"/>
    <property type="evidence" value="ECO:0007669"/>
    <property type="project" value="UniProtKB-KW"/>
</dbReference>
<keyword evidence="4" id="KW-0732">Signal</keyword>
<evidence type="ECO:0000256" key="12">
    <source>
        <dbReference type="RuleBase" id="RU004016"/>
    </source>
</evidence>
<dbReference type="GO" id="GO:0009002">
    <property type="term" value="F:serine-type D-Ala-D-Ala carboxypeptidase activity"/>
    <property type="evidence" value="ECO:0007669"/>
    <property type="project" value="InterPro"/>
</dbReference>
<dbReference type="PANTHER" id="PTHR21581">
    <property type="entry name" value="D-ALANYL-D-ALANINE CARBOXYPEPTIDASE"/>
    <property type="match status" value="1"/>
</dbReference>
<dbReference type="UniPathway" id="UPA00219"/>
<evidence type="ECO:0000256" key="8">
    <source>
        <dbReference type="ARBA" id="ARBA00023316"/>
    </source>
</evidence>
<dbReference type="InterPro" id="IPR038063">
    <property type="entry name" value="Transpep_catalytic_dom"/>
</dbReference>
<evidence type="ECO:0000256" key="9">
    <source>
        <dbReference type="PIRSR" id="PIRSR618044-1"/>
    </source>
</evidence>
<dbReference type="GO" id="GO:0009252">
    <property type="term" value="P:peptidoglycan biosynthetic process"/>
    <property type="evidence" value="ECO:0007669"/>
    <property type="project" value="UniProtKB-UniPathway"/>
</dbReference>
<evidence type="ECO:0000256" key="1">
    <source>
        <dbReference type="ARBA" id="ARBA00004752"/>
    </source>
</evidence>
<evidence type="ECO:0000256" key="7">
    <source>
        <dbReference type="ARBA" id="ARBA00022984"/>
    </source>
</evidence>